<dbReference type="Pfam" id="PF00534">
    <property type="entry name" value="Glycos_transf_1"/>
    <property type="match status" value="1"/>
</dbReference>
<comment type="caution">
    <text evidence="6">The sequence shown here is derived from an EMBL/GenBank/DDBJ whole genome shotgun (WGS) entry which is preliminary data.</text>
</comment>
<dbReference type="SUPFAM" id="SSF53756">
    <property type="entry name" value="UDP-Glycosyltransferase/glycogen phosphorylase"/>
    <property type="match status" value="1"/>
</dbReference>
<protein>
    <submittedName>
        <fullName evidence="6">Diacylglycerol glucosyltransferase</fullName>
    </submittedName>
</protein>
<evidence type="ECO:0000313" key="7">
    <source>
        <dbReference type="Proteomes" id="UP000215145"/>
    </source>
</evidence>
<dbReference type="Proteomes" id="UP000215145">
    <property type="component" value="Unassembled WGS sequence"/>
</dbReference>
<keyword evidence="2" id="KW-0328">Glycosyltransferase</keyword>
<dbReference type="InterPro" id="IPR009695">
    <property type="entry name" value="Diacylglyc_glucosyltr_N"/>
</dbReference>
<evidence type="ECO:0000259" key="5">
    <source>
        <dbReference type="Pfam" id="PF06925"/>
    </source>
</evidence>
<dbReference type="Pfam" id="PF06925">
    <property type="entry name" value="MGDG_synth"/>
    <property type="match status" value="1"/>
</dbReference>
<gene>
    <name evidence="6" type="ORF">CGZ75_13885</name>
</gene>
<dbReference type="GO" id="GO:0009247">
    <property type="term" value="P:glycolipid biosynthetic process"/>
    <property type="evidence" value="ECO:0007669"/>
    <property type="project" value="InterPro"/>
</dbReference>
<evidence type="ECO:0000259" key="4">
    <source>
        <dbReference type="Pfam" id="PF00534"/>
    </source>
</evidence>
<sequence length="430" mass="47869">MKLLTRSIEQASPVLPAPVSSPDGGSLELGRQPKLMILYASYGEGHLQAAKAIRDSLVQRGIHRTVLVDLMAEAHPLLNELTRKIYRTSYTILPGVYGWVYDLTRPMKSNTLFAAWLHSFGRSKLRKLLQQEQPDVLLHTFPIFAGPASRGLFRPPLTGAVVTDYDLHRRWVHPGIDRYYVATDDMQAEMRDAGIAPERICVTGIPVRQGFEKCHQHSDREQLLRYDLDPTLPLVLIMGGGSGIMNGITAACSLLLQQPDLQIALVCGRNEAFASETRRHFHTHPAGDRLHVFGYVDALHELMQLASCLVTKPGGLTLAEGLAAGVPLVLYRPMPGQERRNADFLIQKDVAAAAGTPAELADEILKLFADPERLRERSHRQMELGKADGAIRIADDLLQRLFGYTDSEYHFSPSFDQGGHMDELYPEALR</sequence>
<keyword evidence="3 6" id="KW-0808">Transferase</keyword>
<reference evidence="6 7" key="1">
    <citation type="submission" date="2017-07" db="EMBL/GenBank/DDBJ databases">
        <title>Paenibacillus herberti R33 genome sequencing and assembly.</title>
        <authorList>
            <person name="Su W."/>
        </authorList>
    </citation>
    <scope>NUCLEOTIDE SEQUENCE [LARGE SCALE GENOMIC DNA]</scope>
    <source>
        <strain evidence="6 7">R33</strain>
    </source>
</reference>
<dbReference type="PANTHER" id="PTHR43025:SF3">
    <property type="entry name" value="MONOGALACTOSYLDIACYLGLYCEROL SYNTHASE 1, CHLOROPLASTIC"/>
    <property type="match status" value="1"/>
</dbReference>
<dbReference type="OrthoDB" id="9815663at2"/>
<evidence type="ECO:0000313" key="6">
    <source>
        <dbReference type="EMBL" id="OXM14074.1"/>
    </source>
</evidence>
<dbReference type="InterPro" id="IPR050519">
    <property type="entry name" value="Glycosyltransf_28_UgtP"/>
</dbReference>
<evidence type="ECO:0000256" key="2">
    <source>
        <dbReference type="ARBA" id="ARBA00022676"/>
    </source>
</evidence>
<dbReference type="PANTHER" id="PTHR43025">
    <property type="entry name" value="MONOGALACTOSYLDIACYLGLYCEROL SYNTHASE"/>
    <property type="match status" value="1"/>
</dbReference>
<evidence type="ECO:0000256" key="3">
    <source>
        <dbReference type="ARBA" id="ARBA00022679"/>
    </source>
</evidence>
<dbReference type="GO" id="GO:0016758">
    <property type="term" value="F:hexosyltransferase activity"/>
    <property type="evidence" value="ECO:0007669"/>
    <property type="project" value="InterPro"/>
</dbReference>
<dbReference type="EMBL" id="NMUQ01000002">
    <property type="protein sequence ID" value="OXM14074.1"/>
    <property type="molecule type" value="Genomic_DNA"/>
</dbReference>
<dbReference type="Gene3D" id="3.40.50.2000">
    <property type="entry name" value="Glycogen Phosphorylase B"/>
    <property type="match status" value="1"/>
</dbReference>
<feature type="domain" description="Diacylglycerol glucosyltransferase N-terminal" evidence="5">
    <location>
        <begin position="46"/>
        <end position="207"/>
    </location>
</feature>
<organism evidence="6 7">
    <name type="scientific">Paenibacillus herberti</name>
    <dbReference type="NCBI Taxonomy" id="1619309"/>
    <lineage>
        <taxon>Bacteria</taxon>
        <taxon>Bacillati</taxon>
        <taxon>Bacillota</taxon>
        <taxon>Bacilli</taxon>
        <taxon>Bacillales</taxon>
        <taxon>Paenibacillaceae</taxon>
        <taxon>Paenibacillus</taxon>
    </lineage>
</organism>
<proteinExistence type="inferred from homology"/>
<dbReference type="RefSeq" id="WP_089524897.1">
    <property type="nucleotide sequence ID" value="NZ_NMUQ01000002.1"/>
</dbReference>
<comment type="similarity">
    <text evidence="1">Belongs to the glycosyltransferase 28 family.</text>
</comment>
<name>A0A229NW99_9BACL</name>
<accession>A0A229NW99</accession>
<dbReference type="AlphaFoldDB" id="A0A229NW99"/>
<evidence type="ECO:0000256" key="1">
    <source>
        <dbReference type="ARBA" id="ARBA00006962"/>
    </source>
</evidence>
<feature type="domain" description="Glycosyl transferase family 1" evidence="4">
    <location>
        <begin position="251"/>
        <end position="375"/>
    </location>
</feature>
<keyword evidence="7" id="KW-1185">Reference proteome</keyword>
<dbReference type="InterPro" id="IPR001296">
    <property type="entry name" value="Glyco_trans_1"/>
</dbReference>
<dbReference type="GO" id="GO:0016020">
    <property type="term" value="C:membrane"/>
    <property type="evidence" value="ECO:0007669"/>
    <property type="project" value="GOC"/>
</dbReference>